<dbReference type="GO" id="GO:0071111">
    <property type="term" value="F:cyclic-guanylate-specific phosphodiesterase activity"/>
    <property type="evidence" value="ECO:0007669"/>
    <property type="project" value="InterPro"/>
</dbReference>
<evidence type="ECO:0000259" key="2">
    <source>
        <dbReference type="PROSITE" id="PS50883"/>
    </source>
</evidence>
<keyword evidence="1" id="KW-0472">Membrane</keyword>
<dbReference type="Proteomes" id="UP000319828">
    <property type="component" value="Unassembled WGS sequence"/>
</dbReference>
<dbReference type="OrthoDB" id="675397at2"/>
<sequence>MITGIYTNTLLVTIPISLFLSIFWHLFSYWYQTRGSLAEKIKKALINNEFFLVYQPLVDSSTSKIKGVEALIRWNHPRSGFIGPDVFIPVAEQHGLINNITDFVFERTLVDWKTHTTNNLHISINVPPSYLSQNSCLEKLTLLASRYKEQGLKLGIEITERQLLDKSDRAILTDIKKLGIDVSIDDFGTGYTSLSVLEDTEFDYLKIDRCFINTIGIKSINSPVLNSIINLANNMNVLMVAEGVETKEQADYLKDHGVQLLQGYFFYKPMSFEEIATLLENN</sequence>
<proteinExistence type="predicted"/>
<evidence type="ECO:0000256" key="1">
    <source>
        <dbReference type="SAM" id="Phobius"/>
    </source>
</evidence>
<comment type="caution">
    <text evidence="3">The sequence shown here is derived from an EMBL/GenBank/DDBJ whole genome shotgun (WGS) entry which is preliminary data.</text>
</comment>
<dbReference type="Gene3D" id="3.20.20.450">
    <property type="entry name" value="EAL domain"/>
    <property type="match status" value="1"/>
</dbReference>
<dbReference type="InterPro" id="IPR001633">
    <property type="entry name" value="EAL_dom"/>
</dbReference>
<dbReference type="InterPro" id="IPR035919">
    <property type="entry name" value="EAL_sf"/>
</dbReference>
<dbReference type="SMART" id="SM00052">
    <property type="entry name" value="EAL"/>
    <property type="match status" value="1"/>
</dbReference>
<keyword evidence="1" id="KW-0812">Transmembrane</keyword>
<evidence type="ECO:0000313" key="4">
    <source>
        <dbReference type="Proteomes" id="UP000319828"/>
    </source>
</evidence>
<dbReference type="PANTHER" id="PTHR33121">
    <property type="entry name" value="CYCLIC DI-GMP PHOSPHODIESTERASE PDEF"/>
    <property type="match status" value="1"/>
</dbReference>
<feature type="transmembrane region" description="Helical" evidence="1">
    <location>
        <begin position="12"/>
        <end position="31"/>
    </location>
</feature>
<dbReference type="InterPro" id="IPR050706">
    <property type="entry name" value="Cyclic-di-GMP_PDE-like"/>
</dbReference>
<feature type="domain" description="EAL" evidence="2">
    <location>
        <begin position="34"/>
        <end position="282"/>
    </location>
</feature>
<gene>
    <name evidence="3" type="ORF">FOF44_17505</name>
</gene>
<dbReference type="SUPFAM" id="SSF141868">
    <property type="entry name" value="EAL domain-like"/>
    <property type="match status" value="1"/>
</dbReference>
<dbReference type="PANTHER" id="PTHR33121:SF79">
    <property type="entry name" value="CYCLIC DI-GMP PHOSPHODIESTERASE PDED-RELATED"/>
    <property type="match status" value="1"/>
</dbReference>
<dbReference type="EMBL" id="VMKJ01000065">
    <property type="protein sequence ID" value="TVO32025.1"/>
    <property type="molecule type" value="Genomic_DNA"/>
</dbReference>
<protein>
    <submittedName>
        <fullName evidence="3">EAL domain-containing protein</fullName>
    </submittedName>
</protein>
<name>A0A557NUP6_9VIBR</name>
<evidence type="ECO:0000313" key="3">
    <source>
        <dbReference type="EMBL" id="TVO32025.1"/>
    </source>
</evidence>
<organism evidence="3 4">
    <name type="scientific">Vibrio algivorus</name>
    <dbReference type="NCBI Taxonomy" id="1667024"/>
    <lineage>
        <taxon>Bacteria</taxon>
        <taxon>Pseudomonadati</taxon>
        <taxon>Pseudomonadota</taxon>
        <taxon>Gammaproteobacteria</taxon>
        <taxon>Vibrionales</taxon>
        <taxon>Vibrionaceae</taxon>
        <taxon>Vibrio</taxon>
    </lineage>
</organism>
<dbReference type="PROSITE" id="PS50883">
    <property type="entry name" value="EAL"/>
    <property type="match status" value="1"/>
</dbReference>
<dbReference type="Pfam" id="PF00563">
    <property type="entry name" value="EAL"/>
    <property type="match status" value="1"/>
</dbReference>
<reference evidence="3 4" key="1">
    <citation type="submission" date="2019-07" db="EMBL/GenBank/DDBJ databases">
        <title>The draft genome sequence of Vibrio algivorus M1486.</title>
        <authorList>
            <person name="Meng X."/>
        </authorList>
    </citation>
    <scope>NUCLEOTIDE SEQUENCE [LARGE SCALE GENOMIC DNA]</scope>
    <source>
        <strain evidence="3 4">M1486</strain>
    </source>
</reference>
<keyword evidence="1" id="KW-1133">Transmembrane helix</keyword>
<dbReference type="RefSeq" id="WP_144389215.1">
    <property type="nucleotide sequence ID" value="NZ_CANNCB010000074.1"/>
</dbReference>
<accession>A0A557NUP6</accession>
<dbReference type="AlphaFoldDB" id="A0A557NUP6"/>
<dbReference type="CDD" id="cd01948">
    <property type="entry name" value="EAL"/>
    <property type="match status" value="1"/>
</dbReference>